<organism evidence="2 3">
    <name type="scientific">Gymnodinialimonas ceratoperidinii</name>
    <dbReference type="NCBI Taxonomy" id="2856823"/>
    <lineage>
        <taxon>Bacteria</taxon>
        <taxon>Pseudomonadati</taxon>
        <taxon>Pseudomonadota</taxon>
        <taxon>Alphaproteobacteria</taxon>
        <taxon>Rhodobacterales</taxon>
        <taxon>Paracoccaceae</taxon>
        <taxon>Gymnodinialimonas</taxon>
    </lineage>
</organism>
<proteinExistence type="predicted"/>
<dbReference type="Proteomes" id="UP000825009">
    <property type="component" value="Chromosome"/>
</dbReference>
<keyword evidence="3" id="KW-1185">Reference proteome</keyword>
<accession>A0A8F6TWG2</accession>
<feature type="signal peptide" evidence="1">
    <location>
        <begin position="1"/>
        <end position="28"/>
    </location>
</feature>
<dbReference type="RefSeq" id="WP_219001578.1">
    <property type="nucleotide sequence ID" value="NZ_CP079194.1"/>
</dbReference>
<dbReference type="EMBL" id="CP079194">
    <property type="protein sequence ID" value="QXT39179.1"/>
    <property type="molecule type" value="Genomic_DNA"/>
</dbReference>
<reference evidence="2 3" key="1">
    <citation type="submission" date="2021-07" db="EMBL/GenBank/DDBJ databases">
        <title>A novel Jannaschia species isolated from marine dinoflagellate Ceratoperidinium margalefii.</title>
        <authorList>
            <person name="Jiang Y."/>
            <person name="Li Z."/>
        </authorList>
    </citation>
    <scope>NUCLEOTIDE SEQUENCE [LARGE SCALE GENOMIC DNA]</scope>
    <source>
        <strain evidence="2 3">J12C1-MA-4</strain>
    </source>
</reference>
<gene>
    <name evidence="2" type="ORF">KYE46_14795</name>
</gene>
<feature type="chain" id="PRO_5034411349" evidence="1">
    <location>
        <begin position="29"/>
        <end position="143"/>
    </location>
</feature>
<name>A0A8F6TWG2_9RHOB</name>
<protein>
    <submittedName>
        <fullName evidence="2">DUF5333 domain-containing protein</fullName>
    </submittedName>
</protein>
<evidence type="ECO:0000256" key="1">
    <source>
        <dbReference type="SAM" id="SignalP"/>
    </source>
</evidence>
<dbReference type="KEGG" id="gce:KYE46_14795"/>
<keyword evidence="1" id="KW-0732">Signal</keyword>
<dbReference type="InterPro" id="IPR020349">
    <property type="entry name" value="Uncharacterised_14.7kDa"/>
</dbReference>
<sequence length="143" mass="16156">MNMITPFRIVAAAGFVLAVGLFSTTGHAQTDSWQIMRDDPEIHEGLTVIAVGRHIQNKCDDISPRLLRALGFAEGLADRAEELGVARRDIRAFIDDRTEQQRYREVMHAWFAERGVDHREEEAVCRVGRDEITAGTQIGRLLR</sequence>
<evidence type="ECO:0000313" key="3">
    <source>
        <dbReference type="Proteomes" id="UP000825009"/>
    </source>
</evidence>
<evidence type="ECO:0000313" key="2">
    <source>
        <dbReference type="EMBL" id="QXT39179.1"/>
    </source>
</evidence>
<dbReference type="AlphaFoldDB" id="A0A8F6TWG2"/>
<dbReference type="Pfam" id="PF17267">
    <property type="entry name" value="DUF5333"/>
    <property type="match status" value="1"/>
</dbReference>